<gene>
    <name evidence="2" type="ORF">HJG59_009435</name>
</gene>
<evidence type="ECO:0000313" key="3">
    <source>
        <dbReference type="Proteomes" id="UP000550707"/>
    </source>
</evidence>
<dbReference type="InParanoid" id="A0A7J8CYZ5"/>
<reference evidence="2 3" key="1">
    <citation type="journal article" date="2020" name="Nature">
        <title>Six reference-quality genomes reveal evolution of bat adaptations.</title>
        <authorList>
            <person name="Jebb D."/>
            <person name="Huang Z."/>
            <person name="Pippel M."/>
            <person name="Hughes G.M."/>
            <person name="Lavrichenko K."/>
            <person name="Devanna P."/>
            <person name="Winkler S."/>
            <person name="Jermiin L.S."/>
            <person name="Skirmuntt E.C."/>
            <person name="Katzourakis A."/>
            <person name="Burkitt-Gray L."/>
            <person name="Ray D.A."/>
            <person name="Sullivan K.A.M."/>
            <person name="Roscito J.G."/>
            <person name="Kirilenko B.M."/>
            <person name="Davalos L.M."/>
            <person name="Corthals A.P."/>
            <person name="Power M.L."/>
            <person name="Jones G."/>
            <person name="Ransome R.D."/>
            <person name="Dechmann D.K.N."/>
            <person name="Locatelli A.G."/>
            <person name="Puechmaille S.J."/>
            <person name="Fedrigo O."/>
            <person name="Jarvis E.D."/>
            <person name="Hiller M."/>
            <person name="Vernes S.C."/>
            <person name="Myers E.W."/>
            <person name="Teeling E.C."/>
        </authorList>
    </citation>
    <scope>NUCLEOTIDE SEQUENCE [LARGE SCALE GENOMIC DNA]</scope>
    <source>
        <strain evidence="2">MMolMol1</strain>
        <tissue evidence="2">Muscle</tissue>
    </source>
</reference>
<proteinExistence type="predicted"/>
<feature type="region of interest" description="Disordered" evidence="1">
    <location>
        <begin position="15"/>
        <end position="39"/>
    </location>
</feature>
<dbReference type="AlphaFoldDB" id="A0A7J8CYZ5"/>
<dbReference type="EMBL" id="JACASF010000019">
    <property type="protein sequence ID" value="KAF6416113.1"/>
    <property type="molecule type" value="Genomic_DNA"/>
</dbReference>
<sequence length="128" mass="13517">MNLLSADRLSGAGWSQAAGCPSTSLPSSPDQPGPVVPVVQGSRRTRGLGLELTCPILVAKASPAISQDPSGGEGTSHFHKGCGWREDRGRRLFLQSIDPPTCEETPGEEKNQVQSLLCCSQLCVLGWC</sequence>
<name>A0A7J8CYZ5_MOLMO</name>
<accession>A0A7J8CYZ5</accession>
<evidence type="ECO:0000313" key="2">
    <source>
        <dbReference type="EMBL" id="KAF6416113.1"/>
    </source>
</evidence>
<protein>
    <submittedName>
        <fullName evidence="2">Uncharacterized protein</fullName>
    </submittedName>
</protein>
<evidence type="ECO:0000256" key="1">
    <source>
        <dbReference type="SAM" id="MobiDB-lite"/>
    </source>
</evidence>
<comment type="caution">
    <text evidence="2">The sequence shown here is derived from an EMBL/GenBank/DDBJ whole genome shotgun (WGS) entry which is preliminary data.</text>
</comment>
<keyword evidence="3" id="KW-1185">Reference proteome</keyword>
<organism evidence="2 3">
    <name type="scientific">Molossus molossus</name>
    <name type="common">Pallas' mastiff bat</name>
    <name type="synonym">Vespertilio molossus</name>
    <dbReference type="NCBI Taxonomy" id="27622"/>
    <lineage>
        <taxon>Eukaryota</taxon>
        <taxon>Metazoa</taxon>
        <taxon>Chordata</taxon>
        <taxon>Craniata</taxon>
        <taxon>Vertebrata</taxon>
        <taxon>Euteleostomi</taxon>
        <taxon>Mammalia</taxon>
        <taxon>Eutheria</taxon>
        <taxon>Laurasiatheria</taxon>
        <taxon>Chiroptera</taxon>
        <taxon>Yangochiroptera</taxon>
        <taxon>Molossidae</taxon>
        <taxon>Molossus</taxon>
    </lineage>
</organism>
<dbReference type="Proteomes" id="UP000550707">
    <property type="component" value="Unassembled WGS sequence"/>
</dbReference>